<feature type="transmembrane region" description="Helical" evidence="6">
    <location>
        <begin position="294"/>
        <end position="312"/>
    </location>
</feature>
<dbReference type="Gene3D" id="1.20.1250.20">
    <property type="entry name" value="MFS general substrate transporter like domains"/>
    <property type="match status" value="1"/>
</dbReference>
<feature type="transmembrane region" description="Helical" evidence="6">
    <location>
        <begin position="229"/>
        <end position="252"/>
    </location>
</feature>
<organism evidence="8 9">
    <name type="scientific">Halobacterium litoreum</name>
    <dbReference type="NCBI Taxonomy" id="2039234"/>
    <lineage>
        <taxon>Archaea</taxon>
        <taxon>Methanobacteriati</taxon>
        <taxon>Methanobacteriota</taxon>
        <taxon>Stenosarchaea group</taxon>
        <taxon>Halobacteria</taxon>
        <taxon>Halobacteriales</taxon>
        <taxon>Halobacteriaceae</taxon>
        <taxon>Halobacterium</taxon>
    </lineage>
</organism>
<feature type="domain" description="Major facilitator superfamily (MFS) profile" evidence="7">
    <location>
        <begin position="9"/>
        <end position="422"/>
    </location>
</feature>
<keyword evidence="2" id="KW-0813">Transport</keyword>
<name>A0ABD5NF99_9EURY</name>
<dbReference type="InterPro" id="IPR020846">
    <property type="entry name" value="MFS_dom"/>
</dbReference>
<dbReference type="Proteomes" id="UP001595660">
    <property type="component" value="Unassembled WGS sequence"/>
</dbReference>
<dbReference type="PANTHER" id="PTHR23504:SF15">
    <property type="entry name" value="MAJOR FACILITATOR SUPERFAMILY (MFS) PROFILE DOMAIN-CONTAINING PROTEIN"/>
    <property type="match status" value="1"/>
</dbReference>
<dbReference type="PRINTS" id="PR01035">
    <property type="entry name" value="TCRTETA"/>
</dbReference>
<proteinExistence type="predicted"/>
<comment type="caution">
    <text evidence="8">The sequence shown here is derived from an EMBL/GenBank/DDBJ whole genome shotgun (WGS) entry which is preliminary data.</text>
</comment>
<feature type="transmembrane region" description="Helical" evidence="6">
    <location>
        <begin position="369"/>
        <end position="391"/>
    </location>
</feature>
<dbReference type="CDD" id="cd17330">
    <property type="entry name" value="MFS_SLC46_TetA_like"/>
    <property type="match status" value="1"/>
</dbReference>
<feature type="transmembrane region" description="Helical" evidence="6">
    <location>
        <begin position="104"/>
        <end position="121"/>
    </location>
</feature>
<evidence type="ECO:0000259" key="7">
    <source>
        <dbReference type="PROSITE" id="PS50850"/>
    </source>
</evidence>
<dbReference type="AlphaFoldDB" id="A0ABD5NF99"/>
<keyword evidence="3 6" id="KW-0812">Transmembrane</keyword>
<keyword evidence="9" id="KW-1185">Reference proteome</keyword>
<evidence type="ECO:0000256" key="2">
    <source>
        <dbReference type="ARBA" id="ARBA00022448"/>
    </source>
</evidence>
<evidence type="ECO:0000256" key="6">
    <source>
        <dbReference type="SAM" id="Phobius"/>
    </source>
</evidence>
<evidence type="ECO:0000256" key="4">
    <source>
        <dbReference type="ARBA" id="ARBA00022989"/>
    </source>
</evidence>
<dbReference type="InterPro" id="IPR036259">
    <property type="entry name" value="MFS_trans_sf"/>
</dbReference>
<keyword evidence="5 6" id="KW-0472">Membrane</keyword>
<dbReference type="GO" id="GO:0016020">
    <property type="term" value="C:membrane"/>
    <property type="evidence" value="ECO:0007669"/>
    <property type="project" value="UniProtKB-SubCell"/>
</dbReference>
<evidence type="ECO:0000256" key="1">
    <source>
        <dbReference type="ARBA" id="ARBA00004141"/>
    </source>
</evidence>
<dbReference type="SUPFAM" id="SSF103473">
    <property type="entry name" value="MFS general substrate transporter"/>
    <property type="match status" value="1"/>
</dbReference>
<evidence type="ECO:0000313" key="8">
    <source>
        <dbReference type="EMBL" id="MFC3477609.1"/>
    </source>
</evidence>
<accession>A0ABD5NF99</accession>
<feature type="transmembrane region" description="Helical" evidence="6">
    <location>
        <begin position="75"/>
        <end position="98"/>
    </location>
</feature>
<dbReference type="InterPro" id="IPR011701">
    <property type="entry name" value="MFS"/>
</dbReference>
<dbReference type="PANTHER" id="PTHR23504">
    <property type="entry name" value="MAJOR FACILITATOR SUPERFAMILY DOMAIN-CONTAINING PROTEIN 10"/>
    <property type="match status" value="1"/>
</dbReference>
<dbReference type="EMBL" id="JBHRWN010000002">
    <property type="protein sequence ID" value="MFC3477609.1"/>
    <property type="molecule type" value="Genomic_DNA"/>
</dbReference>
<feature type="transmembrane region" description="Helical" evidence="6">
    <location>
        <begin position="397"/>
        <end position="415"/>
    </location>
</feature>
<dbReference type="InterPro" id="IPR001958">
    <property type="entry name" value="Tet-R_TetA/multi-R_MdtG-like"/>
</dbReference>
<evidence type="ECO:0000313" key="9">
    <source>
        <dbReference type="Proteomes" id="UP001595660"/>
    </source>
</evidence>
<evidence type="ECO:0000256" key="3">
    <source>
        <dbReference type="ARBA" id="ARBA00022692"/>
    </source>
</evidence>
<feature type="transmembrane region" description="Helical" evidence="6">
    <location>
        <begin position="9"/>
        <end position="31"/>
    </location>
</feature>
<feature type="transmembrane region" description="Helical" evidence="6">
    <location>
        <begin position="264"/>
        <end position="282"/>
    </location>
</feature>
<dbReference type="PROSITE" id="PS50850">
    <property type="entry name" value="MFS"/>
    <property type="match status" value="1"/>
</dbReference>
<gene>
    <name evidence="8" type="ORF">ACFOKC_07710</name>
</gene>
<sequence length="434" mass="44767">MDDASRRRALFAVLAVVFVDLVGFGVVIPVLPFYTRFFGGDELVIGLLAASYSLMQFVGAPVLGTLSDRRGRRPVILVSVAGSALAWTVFGFATGLAWLFASRLLAGAMGGNVAAAQAYVADITPEDDRTRALGLVGAAFGLGFIVGPSLGAVLSFDPVVAAVARLAPDWLPISRFSLPAFGAAVLALANLALAYRYLPETRRVATAGVAETTPLADLRAAASAPALRGLLVAFFALSFAFSGVQIMFIPFVADVYDYGTTQSALLLAYIGVLSVLVQGVFVGRFTDRVGEARATVFGVSVLVAAVAALPVAPELGRALLPFVTAGALGPELAALLAVLVALALGNGVLNVTLVALVSRRASADLQGSAFGVTQSAGSLARTVGPVVMGGAYATVGYWAPFALGALTLLPVVAITRRLARDDADYRLTDPGHVR</sequence>
<keyword evidence="4 6" id="KW-1133">Transmembrane helix</keyword>
<evidence type="ECO:0000256" key="5">
    <source>
        <dbReference type="ARBA" id="ARBA00023136"/>
    </source>
</evidence>
<dbReference type="GeneID" id="69116460"/>
<feature type="transmembrane region" description="Helical" evidence="6">
    <location>
        <begin position="43"/>
        <end position="63"/>
    </location>
</feature>
<dbReference type="RefSeq" id="WP_232571266.1">
    <property type="nucleotide sequence ID" value="NZ_CP089466.1"/>
</dbReference>
<feature type="transmembrane region" description="Helical" evidence="6">
    <location>
        <begin position="133"/>
        <end position="156"/>
    </location>
</feature>
<feature type="transmembrane region" description="Helical" evidence="6">
    <location>
        <begin position="176"/>
        <end position="195"/>
    </location>
</feature>
<feature type="transmembrane region" description="Helical" evidence="6">
    <location>
        <begin position="332"/>
        <end position="357"/>
    </location>
</feature>
<reference evidence="8 9" key="1">
    <citation type="journal article" date="2019" name="Int. J. Syst. Evol. Microbiol.">
        <title>The Global Catalogue of Microorganisms (GCM) 10K type strain sequencing project: providing services to taxonomists for standard genome sequencing and annotation.</title>
        <authorList>
            <consortium name="The Broad Institute Genomics Platform"/>
            <consortium name="The Broad Institute Genome Sequencing Center for Infectious Disease"/>
            <person name="Wu L."/>
            <person name="Ma J."/>
        </authorList>
    </citation>
    <scope>NUCLEOTIDE SEQUENCE [LARGE SCALE GENOMIC DNA]</scope>
    <source>
        <strain evidence="8 9">CGMCC 1.12562</strain>
    </source>
</reference>
<protein>
    <submittedName>
        <fullName evidence="8">MFS transporter</fullName>
    </submittedName>
</protein>
<comment type="subcellular location">
    <subcellularLocation>
        <location evidence="1">Membrane</location>
        <topology evidence="1">Multi-pass membrane protein</topology>
    </subcellularLocation>
</comment>
<dbReference type="Pfam" id="PF07690">
    <property type="entry name" value="MFS_1"/>
    <property type="match status" value="1"/>
</dbReference>